<feature type="domain" description="EamA" evidence="7">
    <location>
        <begin position="12"/>
        <end position="145"/>
    </location>
</feature>
<gene>
    <name evidence="8" type="ORF">BWY73_01537</name>
</gene>
<evidence type="ECO:0000256" key="3">
    <source>
        <dbReference type="ARBA" id="ARBA00022692"/>
    </source>
</evidence>
<comment type="caution">
    <text evidence="8">The sequence shown here is derived from an EMBL/GenBank/DDBJ whole genome shotgun (WGS) entry which is preliminary data.</text>
</comment>
<comment type="similarity">
    <text evidence="2">Belongs to the EamA transporter family.</text>
</comment>
<evidence type="ECO:0000256" key="5">
    <source>
        <dbReference type="ARBA" id="ARBA00023136"/>
    </source>
</evidence>
<dbReference type="EMBL" id="MWAK01000389">
    <property type="protein sequence ID" value="OPZ89270.1"/>
    <property type="molecule type" value="Genomic_DNA"/>
</dbReference>
<keyword evidence="5 6" id="KW-0472">Membrane</keyword>
<evidence type="ECO:0000256" key="4">
    <source>
        <dbReference type="ARBA" id="ARBA00022989"/>
    </source>
</evidence>
<comment type="subcellular location">
    <subcellularLocation>
        <location evidence="1">Membrane</location>
        <topology evidence="1">Multi-pass membrane protein</topology>
    </subcellularLocation>
</comment>
<evidence type="ECO:0000313" key="8">
    <source>
        <dbReference type="EMBL" id="OPZ89270.1"/>
    </source>
</evidence>
<dbReference type="GO" id="GO:0016020">
    <property type="term" value="C:membrane"/>
    <property type="evidence" value="ECO:0007669"/>
    <property type="project" value="UniProtKB-SubCell"/>
</dbReference>
<evidence type="ECO:0000256" key="6">
    <source>
        <dbReference type="SAM" id="Phobius"/>
    </source>
</evidence>
<dbReference type="Pfam" id="PF00892">
    <property type="entry name" value="EamA"/>
    <property type="match status" value="2"/>
</dbReference>
<dbReference type="PANTHER" id="PTHR32322">
    <property type="entry name" value="INNER MEMBRANE TRANSPORTER"/>
    <property type="match status" value="1"/>
</dbReference>
<dbReference type="AlphaFoldDB" id="A0A1V5M8P5"/>
<protein>
    <submittedName>
        <fullName evidence="8">Putative DMT superfamily transporter inner membrane protein</fullName>
    </submittedName>
</protein>
<feature type="transmembrane region" description="Helical" evidence="6">
    <location>
        <begin position="73"/>
        <end position="95"/>
    </location>
</feature>
<feature type="transmembrane region" description="Helical" evidence="6">
    <location>
        <begin position="40"/>
        <end position="61"/>
    </location>
</feature>
<evidence type="ECO:0000256" key="2">
    <source>
        <dbReference type="ARBA" id="ARBA00007362"/>
    </source>
</evidence>
<feature type="transmembrane region" description="Helical" evidence="6">
    <location>
        <begin position="186"/>
        <end position="207"/>
    </location>
</feature>
<evidence type="ECO:0000259" key="7">
    <source>
        <dbReference type="Pfam" id="PF00892"/>
    </source>
</evidence>
<evidence type="ECO:0000256" key="1">
    <source>
        <dbReference type="ARBA" id="ARBA00004141"/>
    </source>
</evidence>
<name>A0A1V5M8P5_UNCT6</name>
<keyword evidence="4 6" id="KW-1133">Transmembrane helix</keyword>
<accession>A0A1V5M8P5</accession>
<dbReference type="Proteomes" id="UP000485484">
    <property type="component" value="Unassembled WGS sequence"/>
</dbReference>
<dbReference type="InterPro" id="IPR050638">
    <property type="entry name" value="AA-Vitamin_Transporters"/>
</dbReference>
<feature type="transmembrane region" description="Helical" evidence="6">
    <location>
        <begin position="12"/>
        <end position="34"/>
    </location>
</feature>
<feature type="transmembrane region" description="Helical" evidence="6">
    <location>
        <begin position="219"/>
        <end position="239"/>
    </location>
</feature>
<feature type="domain" description="EamA" evidence="7">
    <location>
        <begin position="157"/>
        <end position="289"/>
    </location>
</feature>
<reference evidence="8" key="1">
    <citation type="submission" date="2017-02" db="EMBL/GenBank/DDBJ databases">
        <title>Delving into the versatile metabolic prowess of the omnipresent phylum Bacteroidetes.</title>
        <authorList>
            <person name="Nobu M.K."/>
            <person name="Mei R."/>
            <person name="Narihiro T."/>
            <person name="Kuroda K."/>
            <person name="Liu W.-T."/>
        </authorList>
    </citation>
    <scope>NUCLEOTIDE SEQUENCE</scope>
    <source>
        <strain evidence="8">ADurb.Bin417</strain>
    </source>
</reference>
<dbReference type="Gene3D" id="1.10.3730.20">
    <property type="match status" value="1"/>
</dbReference>
<keyword evidence="3 6" id="KW-0812">Transmembrane</keyword>
<proteinExistence type="inferred from homology"/>
<feature type="transmembrane region" description="Helical" evidence="6">
    <location>
        <begin position="101"/>
        <end position="121"/>
    </location>
</feature>
<sequence>MKFRSVSGDRAAVLAGIIACLSWGTVFVLGRVAAEADIQPVWLVFLRFIFASLFLALFLTVSRTRIRLERRDLPAFLLLGATGVAGMNLFIFFALRHITATAASILENLNPVFIGLLAPVFLKERLSLRDAAGMAVGLVGCYLVVSQGRVVSFAFLGGLLALLANLCWAFYTLAARRFGVIARYGAPLATFWSAWLGVGFLGLVLLLAGLPEMPGRNGWLLGAYLGVVPAGIGFTLWFFAVQRLSAVQVGVLQYLVPLTTGLIAVFWLGEVLSGWTLAGGLLILAGASLPYLAGAPGPG</sequence>
<dbReference type="SUPFAM" id="SSF103481">
    <property type="entry name" value="Multidrug resistance efflux transporter EmrE"/>
    <property type="match status" value="2"/>
</dbReference>
<dbReference type="InterPro" id="IPR037185">
    <property type="entry name" value="EmrE-like"/>
</dbReference>
<dbReference type="InterPro" id="IPR000620">
    <property type="entry name" value="EamA_dom"/>
</dbReference>
<feature type="transmembrane region" description="Helical" evidence="6">
    <location>
        <begin position="251"/>
        <end position="269"/>
    </location>
</feature>
<feature type="transmembrane region" description="Helical" evidence="6">
    <location>
        <begin position="275"/>
        <end position="293"/>
    </location>
</feature>
<dbReference type="PANTHER" id="PTHR32322:SF2">
    <property type="entry name" value="EAMA DOMAIN-CONTAINING PROTEIN"/>
    <property type="match status" value="1"/>
</dbReference>
<feature type="transmembrane region" description="Helical" evidence="6">
    <location>
        <begin position="151"/>
        <end position="174"/>
    </location>
</feature>
<organism evidence="8">
    <name type="scientific">candidate division TA06 bacterium ADurb.Bin417</name>
    <dbReference type="NCBI Taxonomy" id="1852828"/>
    <lineage>
        <taxon>Bacteria</taxon>
        <taxon>Bacteria division TA06</taxon>
    </lineage>
</organism>